<keyword evidence="1" id="KW-1133">Transmembrane helix</keyword>
<evidence type="ECO:0008006" key="4">
    <source>
        <dbReference type="Google" id="ProtNLM"/>
    </source>
</evidence>
<comment type="caution">
    <text evidence="2">The sequence shown here is derived from an EMBL/GenBank/DDBJ whole genome shotgun (WGS) entry which is preliminary data.</text>
</comment>
<accession>A0A8T3VFJ4</accession>
<dbReference type="AlphaFoldDB" id="A0A8T3VFJ4"/>
<feature type="transmembrane region" description="Helical" evidence="1">
    <location>
        <begin position="48"/>
        <end position="69"/>
    </location>
</feature>
<evidence type="ECO:0000313" key="2">
    <source>
        <dbReference type="EMBL" id="MBE6502145.1"/>
    </source>
</evidence>
<dbReference type="EMBL" id="SUTK01000032">
    <property type="protein sequence ID" value="MBE6502145.1"/>
    <property type="molecule type" value="Genomic_DNA"/>
</dbReference>
<organism evidence="2 3">
    <name type="scientific">Methanobrevibacter thaueri</name>
    <dbReference type="NCBI Taxonomy" id="190975"/>
    <lineage>
        <taxon>Archaea</taxon>
        <taxon>Methanobacteriati</taxon>
        <taxon>Methanobacteriota</taxon>
        <taxon>Methanomada group</taxon>
        <taxon>Methanobacteria</taxon>
        <taxon>Methanobacteriales</taxon>
        <taxon>Methanobacteriaceae</taxon>
        <taxon>Methanobrevibacter</taxon>
    </lineage>
</organism>
<reference evidence="2" key="1">
    <citation type="submission" date="2019-04" db="EMBL/GenBank/DDBJ databases">
        <title>Evolution of Biomass-Degrading Anaerobic Consortia Revealed by Metagenomics.</title>
        <authorList>
            <person name="Peng X."/>
        </authorList>
    </citation>
    <scope>NUCLEOTIDE SEQUENCE</scope>
    <source>
        <strain evidence="2">SIG18</strain>
    </source>
</reference>
<sequence>MANPIVAAIASFLIPGVGQIYAGAIKRGIIFLIITIIFYSIGNFTNDIYQLMAVVVDVIYCLFAAYDAYKLA</sequence>
<name>A0A8T3VFJ4_9EURY</name>
<keyword evidence="1" id="KW-0472">Membrane</keyword>
<gene>
    <name evidence="2" type="ORF">E7Z79_06845</name>
</gene>
<evidence type="ECO:0000256" key="1">
    <source>
        <dbReference type="SAM" id="Phobius"/>
    </source>
</evidence>
<feature type="transmembrane region" description="Helical" evidence="1">
    <location>
        <begin position="20"/>
        <end position="42"/>
    </location>
</feature>
<keyword evidence="1" id="KW-0812">Transmembrane</keyword>
<dbReference type="Proteomes" id="UP000783037">
    <property type="component" value="Unassembled WGS sequence"/>
</dbReference>
<protein>
    <recommendedName>
        <fullName evidence="4">TM2 domain protein</fullName>
    </recommendedName>
</protein>
<evidence type="ECO:0000313" key="3">
    <source>
        <dbReference type="Proteomes" id="UP000783037"/>
    </source>
</evidence>
<proteinExistence type="predicted"/>